<dbReference type="GO" id="GO:0042803">
    <property type="term" value="F:protein homodimerization activity"/>
    <property type="evidence" value="ECO:0007669"/>
    <property type="project" value="InterPro"/>
</dbReference>
<keyword evidence="4" id="KW-0346">Stress response</keyword>
<keyword evidence="4" id="KW-0963">Cytoplasm</keyword>
<comment type="subcellular location">
    <subcellularLocation>
        <location evidence="4">Cytoplasm</location>
    </subcellularLocation>
</comment>
<dbReference type="InterPro" id="IPR000086">
    <property type="entry name" value="NUDIX_hydrolase_dom"/>
</dbReference>
<dbReference type="InterPro" id="IPR015797">
    <property type="entry name" value="NUDIX_hydrolase-like_dom_sf"/>
</dbReference>
<evidence type="ECO:0000256" key="4">
    <source>
        <dbReference type="HAMAP-Rule" id="MF_01151"/>
    </source>
</evidence>
<dbReference type="Gene3D" id="3.90.20.20">
    <property type="match status" value="1"/>
</dbReference>
<dbReference type="STRING" id="1797989.A3H66_02360"/>
<dbReference type="InterPro" id="IPR000740">
    <property type="entry name" value="GrpE"/>
</dbReference>
<gene>
    <name evidence="4" type="primary">grpE</name>
    <name evidence="7" type="ORF">A3H66_02360</name>
</gene>
<accession>A0A1F5SAP5</accession>
<evidence type="ECO:0000259" key="6">
    <source>
        <dbReference type="PROSITE" id="PS51462"/>
    </source>
</evidence>
<comment type="caution">
    <text evidence="7">The sequence shown here is derived from an EMBL/GenBank/DDBJ whole genome shotgun (WGS) entry which is preliminary data.</text>
</comment>
<dbReference type="PRINTS" id="PR00773">
    <property type="entry name" value="GRPEPROTEIN"/>
</dbReference>
<dbReference type="EMBL" id="MFFW01000054">
    <property type="protein sequence ID" value="OGF23737.1"/>
    <property type="molecule type" value="Genomic_DNA"/>
</dbReference>
<comment type="function">
    <text evidence="4">Participates actively in the response to hyperosmotic and heat shock by preventing the aggregation of stress-denatured proteins, in association with DnaK and GrpE. It is the nucleotide exchange factor for DnaK and may function as a thermosensor. Unfolded proteins bind initially to DnaJ; upon interaction with the DnaJ-bound protein, DnaK hydrolyzes its bound ATP, resulting in the formation of a stable complex. GrpE releases ADP from DnaK; ATP binding to DnaK triggers the release of the substrate protein, thus completing the reaction cycle. Several rounds of ATP-dependent interactions between DnaJ, DnaK and GrpE are required for fully efficient folding.</text>
</comment>
<evidence type="ECO:0000256" key="1">
    <source>
        <dbReference type="ARBA" id="ARBA00009054"/>
    </source>
</evidence>
<dbReference type="CDD" id="cd00446">
    <property type="entry name" value="GrpE"/>
    <property type="match status" value="1"/>
</dbReference>
<dbReference type="Pfam" id="PF00293">
    <property type="entry name" value="NUDIX"/>
    <property type="match status" value="1"/>
</dbReference>
<dbReference type="PROSITE" id="PS51462">
    <property type="entry name" value="NUDIX"/>
    <property type="match status" value="1"/>
</dbReference>
<dbReference type="PROSITE" id="PS00893">
    <property type="entry name" value="NUDIX_BOX"/>
    <property type="match status" value="1"/>
</dbReference>
<comment type="similarity">
    <text evidence="5">Belongs to the Nudix hydrolase family.</text>
</comment>
<dbReference type="PANTHER" id="PTHR43736:SF1">
    <property type="entry name" value="DIHYDRONEOPTERIN TRIPHOSPHATE DIPHOSPHATASE"/>
    <property type="match status" value="1"/>
</dbReference>
<dbReference type="Gene3D" id="3.90.79.10">
    <property type="entry name" value="Nucleoside Triphosphate Pyrophosphohydrolase"/>
    <property type="match status" value="1"/>
</dbReference>
<dbReference type="Gene3D" id="2.30.22.10">
    <property type="entry name" value="Head domain of nucleotide exchange factor GrpE"/>
    <property type="match status" value="1"/>
</dbReference>
<evidence type="ECO:0000256" key="3">
    <source>
        <dbReference type="ARBA" id="ARBA00023186"/>
    </source>
</evidence>
<comment type="similarity">
    <text evidence="1 4">Belongs to the GrpE family.</text>
</comment>
<name>A0A1F5SAP5_9BACT</name>
<comment type="subunit">
    <text evidence="4">Homodimer.</text>
</comment>
<dbReference type="Pfam" id="PF01025">
    <property type="entry name" value="GrpE"/>
    <property type="match status" value="1"/>
</dbReference>
<dbReference type="HAMAP" id="MF_01151">
    <property type="entry name" value="GrpE"/>
    <property type="match status" value="1"/>
</dbReference>
<dbReference type="GO" id="GO:0006457">
    <property type="term" value="P:protein folding"/>
    <property type="evidence" value="ECO:0007669"/>
    <property type="project" value="InterPro"/>
</dbReference>
<dbReference type="SUPFAM" id="SSF51064">
    <property type="entry name" value="Head domain of nucleotide exchange factor GrpE"/>
    <property type="match status" value="1"/>
</dbReference>
<proteinExistence type="inferred from homology"/>
<dbReference type="GO" id="GO:0051087">
    <property type="term" value="F:protein-folding chaperone binding"/>
    <property type="evidence" value="ECO:0007669"/>
    <property type="project" value="InterPro"/>
</dbReference>
<sequence length="313" mass="35288">MAEEKNMEQEKQAAGSGRGFPEVVVAAVIYNDQGEILLTQCAKWGDCWQIPGGHVEPGETCGQALKREIREETGLEIDNIKLNDLQDCIYPKDFSRKAHFVFLDYSARLAGGKMAEKNREMEDFKWIKPEQALKELKLNPYTKISVEKFIENRKHDYESLYKRALADYQNLVKQTAKEKMEFARFANELMLKEILPVYGHLKMALEHANGTPPRQSLGQSNNASSAELGAGKEITEGVRHVVKQFKDVLEKIGVTEIKTAGEKFDHNSMEAVGSEEIDDKNLDGQVARQLKAGYTLNGKMIEAAKVVVYKMKS</sequence>
<dbReference type="InterPro" id="IPR020084">
    <property type="entry name" value="NUDIX_hydrolase_CS"/>
</dbReference>
<dbReference type="GO" id="GO:0005737">
    <property type="term" value="C:cytoplasm"/>
    <property type="evidence" value="ECO:0007669"/>
    <property type="project" value="UniProtKB-SubCell"/>
</dbReference>
<evidence type="ECO:0000256" key="5">
    <source>
        <dbReference type="RuleBase" id="RU003476"/>
    </source>
</evidence>
<evidence type="ECO:0000313" key="7">
    <source>
        <dbReference type="EMBL" id="OGF23737.1"/>
    </source>
</evidence>
<dbReference type="SUPFAM" id="SSF55811">
    <property type="entry name" value="Nudix"/>
    <property type="match status" value="1"/>
</dbReference>
<dbReference type="GO" id="GO:0000774">
    <property type="term" value="F:adenyl-nucleotide exchange factor activity"/>
    <property type="evidence" value="ECO:0007669"/>
    <property type="project" value="InterPro"/>
</dbReference>
<dbReference type="InterPro" id="IPR020476">
    <property type="entry name" value="Nudix_hydrolase"/>
</dbReference>
<protein>
    <recommendedName>
        <fullName evidence="4">Protein GrpE</fullName>
    </recommendedName>
    <alternativeName>
        <fullName evidence="4">HSP-70 cofactor</fullName>
    </alternativeName>
</protein>
<keyword evidence="2 5" id="KW-0378">Hydrolase</keyword>
<dbReference type="SUPFAM" id="SSF58014">
    <property type="entry name" value="Coiled-coil domain of nucleotide exchange factor GrpE"/>
    <property type="match status" value="1"/>
</dbReference>
<dbReference type="PRINTS" id="PR00502">
    <property type="entry name" value="NUDIXFAMILY"/>
</dbReference>
<dbReference type="InterPro" id="IPR009012">
    <property type="entry name" value="GrpE_head"/>
</dbReference>
<feature type="domain" description="Nudix hydrolase" evidence="6">
    <location>
        <begin position="20"/>
        <end position="151"/>
    </location>
</feature>
<evidence type="ECO:0000256" key="2">
    <source>
        <dbReference type="ARBA" id="ARBA00022801"/>
    </source>
</evidence>
<reference evidence="7 8" key="1">
    <citation type="journal article" date="2016" name="Nat. Commun.">
        <title>Thousands of microbial genomes shed light on interconnected biogeochemical processes in an aquifer system.</title>
        <authorList>
            <person name="Anantharaman K."/>
            <person name="Brown C.T."/>
            <person name="Hug L.A."/>
            <person name="Sharon I."/>
            <person name="Castelle C.J."/>
            <person name="Probst A.J."/>
            <person name="Thomas B.C."/>
            <person name="Singh A."/>
            <person name="Wilkins M.J."/>
            <person name="Karaoz U."/>
            <person name="Brodie E.L."/>
            <person name="Williams K.H."/>
            <person name="Hubbard S.S."/>
            <person name="Banfield J.F."/>
        </authorList>
    </citation>
    <scope>NUCLEOTIDE SEQUENCE [LARGE SCALE GENOMIC DNA]</scope>
</reference>
<organism evidence="7 8">
    <name type="scientific">Candidatus Falkowbacteria bacterium RIFCSPLOWO2_02_FULL_45_21</name>
    <dbReference type="NCBI Taxonomy" id="1797989"/>
    <lineage>
        <taxon>Bacteria</taxon>
        <taxon>Candidatus Falkowiibacteriota</taxon>
    </lineage>
</organism>
<dbReference type="AlphaFoldDB" id="A0A1F5SAP5"/>
<dbReference type="PANTHER" id="PTHR43736">
    <property type="entry name" value="ADP-RIBOSE PYROPHOSPHATASE"/>
    <property type="match status" value="1"/>
</dbReference>
<dbReference type="InterPro" id="IPR013805">
    <property type="entry name" value="GrpE_CC"/>
</dbReference>
<keyword evidence="3 4" id="KW-0143">Chaperone</keyword>
<dbReference type="GO" id="GO:0016787">
    <property type="term" value="F:hydrolase activity"/>
    <property type="evidence" value="ECO:0007669"/>
    <property type="project" value="UniProtKB-KW"/>
</dbReference>
<dbReference type="Proteomes" id="UP000178783">
    <property type="component" value="Unassembled WGS sequence"/>
</dbReference>
<evidence type="ECO:0000313" key="8">
    <source>
        <dbReference type="Proteomes" id="UP000178783"/>
    </source>
</evidence>